<dbReference type="Pfam" id="PF00583">
    <property type="entry name" value="Acetyltransf_1"/>
    <property type="match status" value="1"/>
</dbReference>
<keyword evidence="2" id="KW-0012">Acyltransferase</keyword>
<proteinExistence type="predicted"/>
<dbReference type="InterPro" id="IPR016181">
    <property type="entry name" value="Acyl_CoA_acyltransferase"/>
</dbReference>
<dbReference type="KEGG" id="ngf:FRF71_04765"/>
<protein>
    <submittedName>
        <fullName evidence="4">GNAT family N-acetyltransferase</fullName>
    </submittedName>
</protein>
<evidence type="ECO:0000313" key="4">
    <source>
        <dbReference type="EMBL" id="QEA17462.1"/>
    </source>
</evidence>
<reference evidence="4 5" key="1">
    <citation type="journal article" date="2013" name="J. Microbiol. Biotechnol.">
        <title>Novosphingobium ginsenosidimutans sp. nov., with the ability to convert ginsenoside.</title>
        <authorList>
            <person name="Kim J.K."/>
            <person name="He D."/>
            <person name="Liu Q.M."/>
            <person name="Park H.Y."/>
            <person name="Jung M.S."/>
            <person name="Yoon M.H."/>
            <person name="Kim S.C."/>
            <person name="Im W.T."/>
        </authorList>
    </citation>
    <scope>NUCLEOTIDE SEQUENCE [LARGE SCALE GENOMIC DNA]</scope>
    <source>
        <strain evidence="4 5">FW-6</strain>
    </source>
</reference>
<keyword evidence="5" id="KW-1185">Reference proteome</keyword>
<evidence type="ECO:0000313" key="5">
    <source>
        <dbReference type="Proteomes" id="UP000321172"/>
    </source>
</evidence>
<evidence type="ECO:0000259" key="3">
    <source>
        <dbReference type="PROSITE" id="PS51186"/>
    </source>
</evidence>
<keyword evidence="1 4" id="KW-0808">Transferase</keyword>
<evidence type="ECO:0000256" key="1">
    <source>
        <dbReference type="ARBA" id="ARBA00022679"/>
    </source>
</evidence>
<dbReference type="PANTHER" id="PTHR43877:SF2">
    <property type="entry name" value="AMINOALKYLPHOSPHONATE N-ACETYLTRANSFERASE-RELATED"/>
    <property type="match status" value="1"/>
</dbReference>
<dbReference type="CDD" id="cd04301">
    <property type="entry name" value="NAT_SF"/>
    <property type="match status" value="1"/>
</dbReference>
<feature type="domain" description="N-acetyltransferase" evidence="3">
    <location>
        <begin position="1"/>
        <end position="170"/>
    </location>
</feature>
<dbReference type="PANTHER" id="PTHR43877">
    <property type="entry name" value="AMINOALKYLPHOSPHONATE N-ACETYLTRANSFERASE-RELATED-RELATED"/>
    <property type="match status" value="1"/>
</dbReference>
<gene>
    <name evidence="4" type="ORF">FRF71_04765</name>
</gene>
<dbReference type="InterPro" id="IPR000182">
    <property type="entry name" value="GNAT_dom"/>
</dbReference>
<evidence type="ECO:0000256" key="2">
    <source>
        <dbReference type="ARBA" id="ARBA00023315"/>
    </source>
</evidence>
<dbReference type="PROSITE" id="PS51186">
    <property type="entry name" value="GNAT"/>
    <property type="match status" value="1"/>
</dbReference>
<dbReference type="OrthoDB" id="143110at2"/>
<dbReference type="Proteomes" id="UP000321172">
    <property type="component" value="Chromosome"/>
</dbReference>
<sequence>MILRPATKADIPALSRLAIDAFVAKFGPLYSEADLNTFLSESLSEPAIGAELANPDRVYRLAERAGVLLGYCKIGLTCGFPDHARGERVMELKQLYTAPDATGLGIGGKLMDWAMTEFAARGADEVQISVYAYNDGGHRFYRRYGFDKVADITFRVGEQLDEEFLFAQLF</sequence>
<dbReference type="EMBL" id="CP042345">
    <property type="protein sequence ID" value="QEA17462.1"/>
    <property type="molecule type" value="Genomic_DNA"/>
</dbReference>
<dbReference type="InterPro" id="IPR050832">
    <property type="entry name" value="Bact_Acetyltransf"/>
</dbReference>
<organism evidence="4 5">
    <name type="scientific">Novosphingobium ginsenosidimutans</name>
    <dbReference type="NCBI Taxonomy" id="1176536"/>
    <lineage>
        <taxon>Bacteria</taxon>
        <taxon>Pseudomonadati</taxon>
        <taxon>Pseudomonadota</taxon>
        <taxon>Alphaproteobacteria</taxon>
        <taxon>Sphingomonadales</taxon>
        <taxon>Sphingomonadaceae</taxon>
        <taxon>Novosphingobium</taxon>
    </lineage>
</organism>
<dbReference type="SUPFAM" id="SSF55729">
    <property type="entry name" value="Acyl-CoA N-acyltransferases (Nat)"/>
    <property type="match status" value="1"/>
</dbReference>
<dbReference type="AlphaFoldDB" id="A0A5B8S9Y9"/>
<name>A0A5B8S9Y9_9SPHN</name>
<accession>A0A5B8S9Y9</accession>
<dbReference type="GO" id="GO:0016747">
    <property type="term" value="F:acyltransferase activity, transferring groups other than amino-acyl groups"/>
    <property type="evidence" value="ECO:0007669"/>
    <property type="project" value="InterPro"/>
</dbReference>
<dbReference type="Gene3D" id="3.40.630.30">
    <property type="match status" value="1"/>
</dbReference>